<dbReference type="Proteomes" id="UP000199045">
    <property type="component" value="Unassembled WGS sequence"/>
</dbReference>
<proteinExistence type="predicted"/>
<dbReference type="RefSeq" id="WP_089838030.1">
    <property type="nucleotide sequence ID" value="NZ_FNBN01000012.1"/>
</dbReference>
<feature type="transmembrane region" description="Helical" evidence="1">
    <location>
        <begin position="226"/>
        <end position="247"/>
    </location>
</feature>
<feature type="transmembrane region" description="Helical" evidence="1">
    <location>
        <begin position="253"/>
        <end position="273"/>
    </location>
</feature>
<dbReference type="Pfam" id="PF01569">
    <property type="entry name" value="PAP2"/>
    <property type="match status" value="1"/>
</dbReference>
<keyword evidence="1" id="KW-0812">Transmembrane</keyword>
<dbReference type="GO" id="GO:0042392">
    <property type="term" value="F:sphingosine-1-phosphate phosphatase activity"/>
    <property type="evidence" value="ECO:0007669"/>
    <property type="project" value="TreeGrafter"/>
</dbReference>
<dbReference type="Gene3D" id="1.20.144.10">
    <property type="entry name" value="Phosphatidic acid phosphatase type 2/haloperoxidase"/>
    <property type="match status" value="1"/>
</dbReference>
<evidence type="ECO:0000313" key="4">
    <source>
        <dbReference type="Proteomes" id="UP000199045"/>
    </source>
</evidence>
<protein>
    <submittedName>
        <fullName evidence="3">Membrane-associated phospholipid phosphatase</fullName>
    </submittedName>
</protein>
<dbReference type="PANTHER" id="PTHR14969:SF13">
    <property type="entry name" value="AT30094P"/>
    <property type="match status" value="1"/>
</dbReference>
<evidence type="ECO:0000259" key="2">
    <source>
        <dbReference type="SMART" id="SM00014"/>
    </source>
</evidence>
<keyword evidence="1" id="KW-0472">Membrane</keyword>
<accession>A0A1G8C8G8</accession>
<feature type="transmembrane region" description="Helical" evidence="1">
    <location>
        <begin position="94"/>
        <end position="112"/>
    </location>
</feature>
<dbReference type="OrthoDB" id="9801622at2"/>
<dbReference type="InterPro" id="IPR036938">
    <property type="entry name" value="PAP2/HPO_sf"/>
</dbReference>
<dbReference type="STRING" id="104663.SAMN04488121_11250"/>
<evidence type="ECO:0000313" key="3">
    <source>
        <dbReference type="EMBL" id="SDH41688.1"/>
    </source>
</evidence>
<dbReference type="CDD" id="cd01610">
    <property type="entry name" value="PAP2_like"/>
    <property type="match status" value="1"/>
</dbReference>
<feature type="transmembrane region" description="Helical" evidence="1">
    <location>
        <begin position="141"/>
        <end position="160"/>
    </location>
</feature>
<dbReference type="EMBL" id="FNBN01000012">
    <property type="protein sequence ID" value="SDH41688.1"/>
    <property type="molecule type" value="Genomic_DNA"/>
</dbReference>
<gene>
    <name evidence="3" type="ORF">SAMN04488121_11250</name>
</gene>
<sequence>MNVKVINNYSKLKPCLFSLPISLLAAITLFLYHKDSLHTDKYVQIQKDIFFFINYNLGQFPDIVYNLTQLGDASIILSVLSIFILYAPRMWESLISASLASFVFSVGLKNIFRVPRPAVVFDNNCFVIIGKKAVGYASLPSGHSITVFTTFTVLLFAFMPERLSYKILWVLSIIITGLIIAFTRVGVGAHYPLDVIIGSIIGYISGLAGIFISRKYRIWAWVNNKKYYPVFILSIVACFVSLISQIIDKNLIILYFVLICPIVPFYKMAYAFIKR</sequence>
<evidence type="ECO:0000256" key="1">
    <source>
        <dbReference type="SAM" id="Phobius"/>
    </source>
</evidence>
<dbReference type="SMART" id="SM00014">
    <property type="entry name" value="acidPPc"/>
    <property type="match status" value="1"/>
</dbReference>
<keyword evidence="1" id="KW-1133">Transmembrane helix</keyword>
<dbReference type="SUPFAM" id="SSF48317">
    <property type="entry name" value="Acid phosphatase/Vanadium-dependent haloperoxidase"/>
    <property type="match status" value="1"/>
</dbReference>
<feature type="transmembrane region" description="Helical" evidence="1">
    <location>
        <begin position="63"/>
        <end position="87"/>
    </location>
</feature>
<dbReference type="PANTHER" id="PTHR14969">
    <property type="entry name" value="SPHINGOSINE-1-PHOSPHATE PHOSPHOHYDROLASE"/>
    <property type="match status" value="1"/>
</dbReference>
<dbReference type="InterPro" id="IPR000326">
    <property type="entry name" value="PAP2/HPO"/>
</dbReference>
<dbReference type="AlphaFoldDB" id="A0A1G8C8G8"/>
<feature type="transmembrane region" description="Helical" evidence="1">
    <location>
        <begin position="195"/>
        <end position="214"/>
    </location>
</feature>
<feature type="domain" description="Phosphatidic acid phosphatase type 2/haloperoxidase" evidence="2">
    <location>
        <begin position="93"/>
        <end position="210"/>
    </location>
</feature>
<organism evidence="3 4">
    <name type="scientific">Chitinophaga filiformis</name>
    <name type="common">Myxococcus filiformis</name>
    <name type="synonym">Flexibacter filiformis</name>
    <dbReference type="NCBI Taxonomy" id="104663"/>
    <lineage>
        <taxon>Bacteria</taxon>
        <taxon>Pseudomonadati</taxon>
        <taxon>Bacteroidota</taxon>
        <taxon>Chitinophagia</taxon>
        <taxon>Chitinophagales</taxon>
        <taxon>Chitinophagaceae</taxon>
        <taxon>Chitinophaga</taxon>
    </lineage>
</organism>
<feature type="transmembrane region" description="Helical" evidence="1">
    <location>
        <begin position="167"/>
        <end position="189"/>
    </location>
</feature>
<name>A0A1G8C8G8_CHIFI</name>
<reference evidence="3 4" key="1">
    <citation type="submission" date="2016-10" db="EMBL/GenBank/DDBJ databases">
        <authorList>
            <person name="de Groot N.N."/>
        </authorList>
    </citation>
    <scope>NUCLEOTIDE SEQUENCE [LARGE SCALE GENOMIC DNA]</scope>
    <source>
        <strain evidence="3 4">DSM 527</strain>
    </source>
</reference>
<feature type="transmembrane region" description="Helical" evidence="1">
    <location>
        <begin position="12"/>
        <end position="32"/>
    </location>
</feature>